<dbReference type="InterPro" id="IPR004598">
    <property type="entry name" value="TFIIH_p52/Tfb2"/>
</dbReference>
<keyword evidence="4 10" id="KW-0805">Transcription regulation</keyword>
<dbReference type="GO" id="GO:0006366">
    <property type="term" value="P:transcription by RNA polymerase II"/>
    <property type="evidence" value="ECO:0007669"/>
    <property type="project" value="UniProtKB-ARBA"/>
</dbReference>
<evidence type="ECO:0000313" key="14">
    <source>
        <dbReference type="Proteomes" id="UP000827892"/>
    </source>
</evidence>
<feature type="compositionally biased region" description="Low complexity" evidence="11">
    <location>
        <begin position="1"/>
        <end position="14"/>
    </location>
</feature>
<evidence type="ECO:0000256" key="1">
    <source>
        <dbReference type="ARBA" id="ARBA00004123"/>
    </source>
</evidence>
<keyword evidence="7 10" id="KW-0539">Nucleus</keyword>
<dbReference type="EMBL" id="CP090894">
    <property type="protein sequence ID" value="ULT93233.1"/>
    <property type="molecule type" value="Genomic_DNA"/>
</dbReference>
<feature type="region of interest" description="Disordered" evidence="11">
    <location>
        <begin position="1"/>
        <end position="21"/>
    </location>
</feature>
<dbReference type="FunFam" id="3.30.70.2610:FF:000001">
    <property type="entry name" value="General transcription factor IIH subunit 4"/>
    <property type="match status" value="1"/>
</dbReference>
<dbReference type="GO" id="GO:0000439">
    <property type="term" value="C:transcription factor TFIIH core complex"/>
    <property type="evidence" value="ECO:0007669"/>
    <property type="project" value="InterPro"/>
</dbReference>
<comment type="similarity">
    <text evidence="2 10">Belongs to the TFB2 family.</text>
</comment>
<keyword evidence="5 10" id="KW-0804">Transcription</keyword>
<dbReference type="Pfam" id="PF18307">
    <property type="entry name" value="Tfb2_C"/>
    <property type="match status" value="1"/>
</dbReference>
<evidence type="ECO:0000259" key="12">
    <source>
        <dbReference type="Pfam" id="PF18307"/>
    </source>
</evidence>
<dbReference type="Proteomes" id="UP000827892">
    <property type="component" value="Chromosome IV"/>
</dbReference>
<name>A0AAE9D481_CAEBR</name>
<dbReference type="Gene3D" id="3.30.70.2610">
    <property type="match status" value="1"/>
</dbReference>
<reference evidence="13 14" key="1">
    <citation type="submission" date="2022-05" db="EMBL/GenBank/DDBJ databases">
        <title>Chromosome-level reference genomes for two strains of Caenorhabditis briggsae: an improved platform for comparative genomics.</title>
        <authorList>
            <person name="Stevens L."/>
            <person name="Andersen E.C."/>
        </authorList>
    </citation>
    <scope>NUCLEOTIDE SEQUENCE [LARGE SCALE GENOMIC DNA]</scope>
    <source>
        <strain evidence="13">QX1410_ONT</strain>
        <tissue evidence="13">Whole-organism</tissue>
    </source>
</reference>
<evidence type="ECO:0000256" key="6">
    <source>
        <dbReference type="ARBA" id="ARBA00023204"/>
    </source>
</evidence>
<comment type="function">
    <text evidence="10">Component of the general transcription and DNA repair factor IIH (TFIIH) core complex which is involved in general and transcription-coupled nucleotide excision repair (NER) of damaged DNA.</text>
</comment>
<evidence type="ECO:0000256" key="9">
    <source>
        <dbReference type="ARBA" id="ARBA00070130"/>
    </source>
</evidence>
<evidence type="ECO:0000313" key="13">
    <source>
        <dbReference type="EMBL" id="ULT93233.1"/>
    </source>
</evidence>
<keyword evidence="3 10" id="KW-0227">DNA damage</keyword>
<evidence type="ECO:0000256" key="8">
    <source>
        <dbReference type="ARBA" id="ARBA00064576"/>
    </source>
</evidence>
<evidence type="ECO:0000256" key="7">
    <source>
        <dbReference type="ARBA" id="ARBA00023242"/>
    </source>
</evidence>
<dbReference type="GO" id="GO:0001671">
    <property type="term" value="F:ATPase activator activity"/>
    <property type="evidence" value="ECO:0007669"/>
    <property type="project" value="InterPro"/>
</dbReference>
<proteinExistence type="inferred from homology"/>
<dbReference type="GO" id="GO:0006289">
    <property type="term" value="P:nucleotide-excision repair"/>
    <property type="evidence" value="ECO:0007669"/>
    <property type="project" value="InterPro"/>
</dbReference>
<protein>
    <recommendedName>
        <fullName evidence="9 10">General transcription factor IIH subunit 4</fullName>
    </recommendedName>
</protein>
<dbReference type="PANTHER" id="PTHR13152">
    <property type="entry name" value="TFIIH, POLYPEPTIDE 4"/>
    <property type="match status" value="1"/>
</dbReference>
<keyword evidence="6 10" id="KW-0234">DNA repair</keyword>
<dbReference type="AlphaFoldDB" id="A0AAE9D481"/>
<organism evidence="13 14">
    <name type="scientific">Caenorhabditis briggsae</name>
    <dbReference type="NCBI Taxonomy" id="6238"/>
    <lineage>
        <taxon>Eukaryota</taxon>
        <taxon>Metazoa</taxon>
        <taxon>Ecdysozoa</taxon>
        <taxon>Nematoda</taxon>
        <taxon>Chromadorea</taxon>
        <taxon>Rhabditida</taxon>
        <taxon>Rhabditina</taxon>
        <taxon>Rhabditomorpha</taxon>
        <taxon>Rhabditoidea</taxon>
        <taxon>Rhabditidae</taxon>
        <taxon>Peloderinae</taxon>
        <taxon>Caenorhabditis</taxon>
    </lineage>
</organism>
<evidence type="ECO:0000256" key="2">
    <source>
        <dbReference type="ARBA" id="ARBA00007132"/>
    </source>
</evidence>
<evidence type="ECO:0000256" key="5">
    <source>
        <dbReference type="ARBA" id="ARBA00023163"/>
    </source>
</evidence>
<comment type="subunit">
    <text evidence="8">Component of the 7-subunit TFIIH core complex composed of XPB/ERCC3, XPD/ERCC2, GTF2H1, GTF2H2, GTF2H3, GTF2H4 and GTF2H5, which is active in NER. The core complex associates with the 3-subunit CDK-activating kinase (CAK) module composed of CCNH/cyclin H, CDK7 and MNAT1 to form the 10-subunit holoenzyme (holo-TFIIH) active in transcription. Part of TBP-based Pol II pre-initiation complex (PIC), in which Pol II core assembles with general transcription factors and other specific initiation factors including GTF2E1, GTF2E2, GTF2F1, GTF2F2, TCEA1, ERCC2, ERCC3, GTF2H2, GTF2H3, GTF2H4, GTF2H5, GTF2A1, GTF2A2, GTF2B and TBP; this large multi-subunit PIC complex mediates DNA unwinding and targets Pol II core to the transcription start site where the first phosphodiester bond forms.</text>
</comment>
<dbReference type="Pfam" id="PF03849">
    <property type="entry name" value="Tfb2"/>
    <property type="match status" value="1"/>
</dbReference>
<dbReference type="InterPro" id="IPR040662">
    <property type="entry name" value="Tfb2_C"/>
</dbReference>
<comment type="subcellular location">
    <subcellularLocation>
        <location evidence="1 10">Nucleus</location>
    </subcellularLocation>
</comment>
<evidence type="ECO:0000256" key="4">
    <source>
        <dbReference type="ARBA" id="ARBA00023015"/>
    </source>
</evidence>
<evidence type="ECO:0000256" key="11">
    <source>
        <dbReference type="SAM" id="MobiDB-lite"/>
    </source>
</evidence>
<gene>
    <name evidence="13" type="ORF">L3Y34_003016</name>
</gene>
<sequence>MSASSSSAPSEAPANTTGVSSSRHSCLFLDFLMSIKPKDRQRMLQKPSCSFFIYRMLPAIAQQVTIQLIWKGSFPKADDVELTKSIEEQVELLLKLGIAHKATDGKLTIDNDYKRSYMYAAMLGAASISSLVLETNDEKRRGKDVEKKAVERWDCILRYLALPSEENTEAVSDTTKDLFRKANFTSGESRIEITTFGFQFLLLSPVKQMWTYVIEYLKLEISKGNDIVEVIEPLIQIVLLANRVKVAGFKAEKECYQIDEQWTQPQHDLLNHLRELGVIFIRKRKDGVFFLTHLLTHLATNETIDDTSSEKASNGKVIVETNFRVYAYTSSLLQLAIIALFTEMTYRFTDMSVGMITRESVRGALQHGITAAQIISFLRANAHPQCVATSGPVNCLPITVADQIRLWEDERRRMDLKDAYIYSHFESDDEYHGVVRYAQERGILLWANPQQKLVIVNEEGHEAVRQWYKRSKGASGDSGGPSTSSA</sequence>
<accession>A0AAE9D481</accession>
<evidence type="ECO:0000256" key="10">
    <source>
        <dbReference type="RuleBase" id="RU364024"/>
    </source>
</evidence>
<feature type="domain" description="Transcription factor Tfb2 C-terminal" evidence="12">
    <location>
        <begin position="402"/>
        <end position="469"/>
    </location>
</feature>
<evidence type="ECO:0000256" key="3">
    <source>
        <dbReference type="ARBA" id="ARBA00022763"/>
    </source>
</evidence>
<dbReference type="PANTHER" id="PTHR13152:SF0">
    <property type="entry name" value="GENERAL TRANSCRIPTION FACTOR IIH SUBUNIT 4"/>
    <property type="match status" value="1"/>
</dbReference>